<reference evidence="3" key="1">
    <citation type="journal article" date="2019" name="Curr. Biol.">
        <title>Genome Sequence of Striga asiatica Provides Insight into the Evolution of Plant Parasitism.</title>
        <authorList>
            <person name="Yoshida S."/>
            <person name="Kim S."/>
            <person name="Wafula E.K."/>
            <person name="Tanskanen J."/>
            <person name="Kim Y.M."/>
            <person name="Honaas L."/>
            <person name="Yang Z."/>
            <person name="Spallek T."/>
            <person name="Conn C.E."/>
            <person name="Ichihashi Y."/>
            <person name="Cheong K."/>
            <person name="Cui S."/>
            <person name="Der J.P."/>
            <person name="Gundlach H."/>
            <person name="Jiao Y."/>
            <person name="Hori C."/>
            <person name="Ishida J.K."/>
            <person name="Kasahara H."/>
            <person name="Kiba T."/>
            <person name="Kim M.S."/>
            <person name="Koo N."/>
            <person name="Laohavisit A."/>
            <person name="Lee Y.H."/>
            <person name="Lumba S."/>
            <person name="McCourt P."/>
            <person name="Mortimer J.C."/>
            <person name="Mutuku J.M."/>
            <person name="Nomura T."/>
            <person name="Sasaki-Sekimoto Y."/>
            <person name="Seto Y."/>
            <person name="Wang Y."/>
            <person name="Wakatake T."/>
            <person name="Sakakibara H."/>
            <person name="Demura T."/>
            <person name="Yamaguchi S."/>
            <person name="Yoneyama K."/>
            <person name="Manabe R.I."/>
            <person name="Nelson D.C."/>
            <person name="Schulman A.H."/>
            <person name="Timko M.P."/>
            <person name="dePamphilis C.W."/>
            <person name="Choi D."/>
            <person name="Shirasu K."/>
        </authorList>
    </citation>
    <scope>NUCLEOTIDE SEQUENCE [LARGE SCALE GENOMIC DNA]</scope>
    <source>
        <strain evidence="3">cv. UVA1</strain>
    </source>
</reference>
<dbReference type="GO" id="GO:0003676">
    <property type="term" value="F:nucleic acid binding"/>
    <property type="evidence" value="ECO:0007669"/>
    <property type="project" value="InterPro"/>
</dbReference>
<evidence type="ECO:0000259" key="1">
    <source>
        <dbReference type="Pfam" id="PF13456"/>
    </source>
</evidence>
<dbReference type="InterPro" id="IPR052929">
    <property type="entry name" value="RNase_H-like_EbsB-rel"/>
</dbReference>
<evidence type="ECO:0000313" key="3">
    <source>
        <dbReference type="Proteomes" id="UP000325081"/>
    </source>
</evidence>
<keyword evidence="3" id="KW-1185">Reference proteome</keyword>
<accession>A0A5A7Q6T4</accession>
<dbReference type="GO" id="GO:0004523">
    <property type="term" value="F:RNA-DNA hybrid ribonuclease activity"/>
    <property type="evidence" value="ECO:0007669"/>
    <property type="project" value="InterPro"/>
</dbReference>
<name>A0A5A7Q6T4_STRAF</name>
<evidence type="ECO:0000313" key="2">
    <source>
        <dbReference type="EMBL" id="GER40656.1"/>
    </source>
</evidence>
<gene>
    <name evidence="2" type="ORF">STAS_17335</name>
</gene>
<dbReference type="InterPro" id="IPR002156">
    <property type="entry name" value="RNaseH_domain"/>
</dbReference>
<feature type="domain" description="RNase H type-1" evidence="1">
    <location>
        <begin position="157"/>
        <end position="229"/>
    </location>
</feature>
<keyword evidence="2" id="KW-0436">Ligase</keyword>
<dbReference type="Pfam" id="PF13456">
    <property type="entry name" value="RVT_3"/>
    <property type="match status" value="1"/>
</dbReference>
<organism evidence="2 3">
    <name type="scientific">Striga asiatica</name>
    <name type="common">Asiatic witchweed</name>
    <name type="synonym">Buchnera asiatica</name>
    <dbReference type="NCBI Taxonomy" id="4170"/>
    <lineage>
        <taxon>Eukaryota</taxon>
        <taxon>Viridiplantae</taxon>
        <taxon>Streptophyta</taxon>
        <taxon>Embryophyta</taxon>
        <taxon>Tracheophyta</taxon>
        <taxon>Spermatophyta</taxon>
        <taxon>Magnoliopsida</taxon>
        <taxon>eudicotyledons</taxon>
        <taxon>Gunneridae</taxon>
        <taxon>Pentapetalae</taxon>
        <taxon>asterids</taxon>
        <taxon>lamiids</taxon>
        <taxon>Lamiales</taxon>
        <taxon>Orobanchaceae</taxon>
        <taxon>Buchnereae</taxon>
        <taxon>Striga</taxon>
    </lineage>
</organism>
<sequence length="243" mass="27092">MVKGNCHGSSGAAWRVLTSPEFLVARVLKEKYFSSGQFLDGVDARCPRCSGWESNAHIFFDRAWVKQLWKVSGDEFPNFASLLWIIWHERNRLKHGLQGKAVEQSWTLGWTWQEEISKWRSGHLLSDWALVTPSIDRWVGTGSCQNGLTLFCDAAVRDSEIGLGGWIGDSEGSCWAAFVSRIPGSFSSFAVEALALRFGLHFAFDLGVSIQFAKTDALVVICGLSEYSPNDPLHQVLQDYADV</sequence>
<comment type="caution">
    <text evidence="2">The sequence shown here is derived from an EMBL/GenBank/DDBJ whole genome shotgun (WGS) entry which is preliminary data.</text>
</comment>
<dbReference type="EMBL" id="BKCP01005960">
    <property type="protein sequence ID" value="GER40656.1"/>
    <property type="molecule type" value="Genomic_DNA"/>
</dbReference>
<dbReference type="Proteomes" id="UP000325081">
    <property type="component" value="Unassembled WGS sequence"/>
</dbReference>
<dbReference type="AlphaFoldDB" id="A0A5A7Q6T4"/>
<dbReference type="GO" id="GO:0016874">
    <property type="term" value="F:ligase activity"/>
    <property type="evidence" value="ECO:0007669"/>
    <property type="project" value="UniProtKB-KW"/>
</dbReference>
<proteinExistence type="predicted"/>
<dbReference type="PANTHER" id="PTHR47074:SF11">
    <property type="entry name" value="REVERSE TRANSCRIPTASE-LIKE PROTEIN"/>
    <property type="match status" value="1"/>
</dbReference>
<dbReference type="PANTHER" id="PTHR47074">
    <property type="entry name" value="BNAC02G40300D PROTEIN"/>
    <property type="match status" value="1"/>
</dbReference>
<protein>
    <submittedName>
        <fullName evidence="2">UDP-N-acetylmuramoylalanine--D-glutamate ligase</fullName>
    </submittedName>
</protein>
<dbReference type="OrthoDB" id="1906820at2759"/>